<dbReference type="AlphaFoldDB" id="A0A2N8S7Y2"/>
<dbReference type="EMBL" id="POUN01000001">
    <property type="protein sequence ID" value="PNF82736.1"/>
    <property type="molecule type" value="Genomic_DNA"/>
</dbReference>
<name>A0A2N8S7Y2_STUST</name>
<evidence type="ECO:0000313" key="2">
    <source>
        <dbReference type="Proteomes" id="UP000235925"/>
    </source>
</evidence>
<dbReference type="RefSeq" id="WP_102823849.1">
    <property type="nucleotide sequence ID" value="NZ_CP139348.1"/>
</dbReference>
<organism evidence="1 2">
    <name type="scientific">Stutzerimonas stutzeri</name>
    <name type="common">Pseudomonas stutzeri</name>
    <dbReference type="NCBI Taxonomy" id="316"/>
    <lineage>
        <taxon>Bacteria</taxon>
        <taxon>Pseudomonadati</taxon>
        <taxon>Pseudomonadota</taxon>
        <taxon>Gammaproteobacteria</taxon>
        <taxon>Pseudomonadales</taxon>
        <taxon>Pseudomonadaceae</taxon>
        <taxon>Stutzerimonas</taxon>
    </lineage>
</organism>
<dbReference type="SUPFAM" id="SSF56059">
    <property type="entry name" value="Glutathione synthetase ATP-binding domain-like"/>
    <property type="match status" value="1"/>
</dbReference>
<gene>
    <name evidence="1" type="ORF">CXK92_00010</name>
</gene>
<protein>
    <submittedName>
        <fullName evidence="1">DUF3182 domain-containing protein</fullName>
    </submittedName>
</protein>
<reference evidence="1 2" key="1">
    <citation type="submission" date="2018-01" db="EMBL/GenBank/DDBJ databases">
        <title>Denitrification phenotypes of diverse strains of Pseudomonas stutzeri.</title>
        <authorList>
            <person name="Milligan D.A."/>
            <person name="Bergaust L."/>
            <person name="Bakken L.R."/>
            <person name="Frostegard A."/>
        </authorList>
    </citation>
    <scope>NUCLEOTIDE SEQUENCE [LARGE SCALE GENOMIC DNA]</scope>
    <source>
        <strain evidence="1 2">KC</strain>
    </source>
</reference>
<accession>A0A2N8S7Y2</accession>
<comment type="caution">
    <text evidence="1">The sequence shown here is derived from an EMBL/GenBank/DDBJ whole genome shotgun (WGS) entry which is preliminary data.</text>
</comment>
<sequence>MMNAQTLQSSRRVVLTYPNRSREPQHEKVVHAVLAERLAALLGLSYGGEYDPTRRYDAHPYLVPSGTVVGLREAQELGLHEENDLFGGVVPQAFIETKAITHPLVRPDAAAPVGWSRDFGTQVKGSVLAGYSAFSLEDACEAGRRLLHEGPVRIKPVRATGGRGQQRVDDSDSLDRALFTLDEQELAQYGVVLEAHLDRVTTFSVGQIRVGGRLASYYGTQRLTQDNAGNEVYGGSDLVVVNGDFEALLELDLPETTRLAVSQAQVYDEAASACYRQFFASRRNYDIAQGIDGRGQPRSGVLEQSWRIGGASSAEIAALEIFKQGASTRAVRASSLEFYGQQQSAPAGASVLYRDEDADVGFITKCVMVEEYGDA</sequence>
<dbReference type="OrthoDB" id="8648979at2"/>
<dbReference type="Proteomes" id="UP000235925">
    <property type="component" value="Unassembled WGS sequence"/>
</dbReference>
<dbReference type="InterPro" id="IPR021519">
    <property type="entry name" value="DUF3182"/>
</dbReference>
<proteinExistence type="predicted"/>
<dbReference type="Pfam" id="PF11379">
    <property type="entry name" value="DUF3182"/>
    <property type="match status" value="1"/>
</dbReference>
<evidence type="ECO:0000313" key="1">
    <source>
        <dbReference type="EMBL" id="PNF82736.1"/>
    </source>
</evidence>